<sequence length="68" mass="7421">MEEGTIVDGVFPATTKGKTVQATLGKVKVATETAPIKFKPKSGSLIPAKKKLVKTMMFDYMLFHFSIS</sequence>
<dbReference type="OrthoDB" id="1748160at2759"/>
<dbReference type="AlphaFoldDB" id="A0A5J5BB00"/>
<accession>A0A5J5BB00</accession>
<protein>
    <submittedName>
        <fullName evidence="1">Uncharacterized protein</fullName>
    </submittedName>
</protein>
<gene>
    <name evidence="1" type="ORF">F0562_028073</name>
</gene>
<evidence type="ECO:0000313" key="1">
    <source>
        <dbReference type="EMBL" id="KAA8538381.1"/>
    </source>
</evidence>
<evidence type="ECO:0000313" key="2">
    <source>
        <dbReference type="Proteomes" id="UP000325577"/>
    </source>
</evidence>
<proteinExistence type="predicted"/>
<organism evidence="1 2">
    <name type="scientific">Nyssa sinensis</name>
    <dbReference type="NCBI Taxonomy" id="561372"/>
    <lineage>
        <taxon>Eukaryota</taxon>
        <taxon>Viridiplantae</taxon>
        <taxon>Streptophyta</taxon>
        <taxon>Embryophyta</taxon>
        <taxon>Tracheophyta</taxon>
        <taxon>Spermatophyta</taxon>
        <taxon>Magnoliopsida</taxon>
        <taxon>eudicotyledons</taxon>
        <taxon>Gunneridae</taxon>
        <taxon>Pentapetalae</taxon>
        <taxon>asterids</taxon>
        <taxon>Cornales</taxon>
        <taxon>Nyssaceae</taxon>
        <taxon>Nyssa</taxon>
    </lineage>
</organism>
<dbReference type="Proteomes" id="UP000325577">
    <property type="component" value="Linkage Group LG15"/>
</dbReference>
<dbReference type="EMBL" id="CM018038">
    <property type="protein sequence ID" value="KAA8538381.1"/>
    <property type="molecule type" value="Genomic_DNA"/>
</dbReference>
<keyword evidence="2" id="KW-1185">Reference proteome</keyword>
<name>A0A5J5BB00_9ASTE</name>
<reference evidence="1 2" key="1">
    <citation type="submission" date="2019-09" db="EMBL/GenBank/DDBJ databases">
        <title>A chromosome-level genome assembly of the Chinese tupelo Nyssa sinensis.</title>
        <authorList>
            <person name="Yang X."/>
            <person name="Kang M."/>
            <person name="Yang Y."/>
            <person name="Xiong H."/>
            <person name="Wang M."/>
            <person name="Zhang Z."/>
            <person name="Wang Z."/>
            <person name="Wu H."/>
            <person name="Ma T."/>
            <person name="Liu J."/>
            <person name="Xi Z."/>
        </authorList>
    </citation>
    <scope>NUCLEOTIDE SEQUENCE [LARGE SCALE GENOMIC DNA]</scope>
    <source>
        <strain evidence="1">J267</strain>
        <tissue evidence="1">Leaf</tissue>
    </source>
</reference>